<gene>
    <name evidence="2" type="ORF">SAMN02745110_02365</name>
</gene>
<evidence type="ECO:0000313" key="2">
    <source>
        <dbReference type="EMBL" id="SKA01886.1"/>
    </source>
</evidence>
<evidence type="ECO:0000313" key="3">
    <source>
        <dbReference type="Proteomes" id="UP000189857"/>
    </source>
</evidence>
<sequence>MKGYNSDYGGGGSSSNSSSLVNGKDYNTAGSSSVGKVDSVSIVADTHGLPKEGTANSVTKSYKDGKLDQERYYGDDGKSYLDIDYSNHGNPKMHPNVPHQHKITYDDNGKMHRDSSDTEVK</sequence>
<reference evidence="2 3" key="1">
    <citation type="submission" date="2017-02" db="EMBL/GenBank/DDBJ databases">
        <authorList>
            <person name="Peterson S.W."/>
        </authorList>
    </citation>
    <scope>NUCLEOTIDE SEQUENCE [LARGE SCALE GENOMIC DNA]</scope>
    <source>
        <strain evidence="2 3">ATCC 17233</strain>
    </source>
</reference>
<feature type="compositionally biased region" description="Basic and acidic residues" evidence="1">
    <location>
        <begin position="61"/>
        <end position="81"/>
    </location>
</feature>
<proteinExistence type="predicted"/>
<accession>A0A1T4QE29</accession>
<protein>
    <submittedName>
        <fullName evidence="2">Uncharacterized protein</fullName>
    </submittedName>
</protein>
<feature type="compositionally biased region" description="Basic and acidic residues" evidence="1">
    <location>
        <begin position="103"/>
        <end position="121"/>
    </location>
</feature>
<organism evidence="2 3">
    <name type="scientific">Eubacterium ruminantium</name>
    <dbReference type="NCBI Taxonomy" id="42322"/>
    <lineage>
        <taxon>Bacteria</taxon>
        <taxon>Bacillati</taxon>
        <taxon>Bacillota</taxon>
        <taxon>Clostridia</taxon>
        <taxon>Eubacteriales</taxon>
        <taxon>Eubacteriaceae</taxon>
        <taxon>Eubacterium</taxon>
    </lineage>
</organism>
<keyword evidence="3" id="KW-1185">Reference proteome</keyword>
<dbReference type="AlphaFoldDB" id="A0A1T4QE29"/>
<dbReference type="Proteomes" id="UP000189857">
    <property type="component" value="Unassembled WGS sequence"/>
</dbReference>
<evidence type="ECO:0000256" key="1">
    <source>
        <dbReference type="SAM" id="MobiDB-lite"/>
    </source>
</evidence>
<dbReference type="OrthoDB" id="1432909at2"/>
<feature type="region of interest" description="Disordered" evidence="1">
    <location>
        <begin position="1"/>
        <end position="121"/>
    </location>
</feature>
<name>A0A1T4QE29_9FIRM</name>
<feature type="compositionally biased region" description="Low complexity" evidence="1">
    <location>
        <begin position="31"/>
        <end position="43"/>
    </location>
</feature>
<dbReference type="EMBL" id="FUXA01000019">
    <property type="protein sequence ID" value="SKA01886.1"/>
    <property type="molecule type" value="Genomic_DNA"/>
</dbReference>
<dbReference type="RefSeq" id="WP_078788154.1">
    <property type="nucleotide sequence ID" value="NZ_FMTO01000023.1"/>
</dbReference>